<accession>A0A699I855</accession>
<name>A0A699I855_TANCI</name>
<reference evidence="2" key="1">
    <citation type="journal article" date="2019" name="Sci. Rep.">
        <title>Draft genome of Tanacetum cinerariifolium, the natural source of mosquito coil.</title>
        <authorList>
            <person name="Yamashiro T."/>
            <person name="Shiraishi A."/>
            <person name="Satake H."/>
            <person name="Nakayama K."/>
        </authorList>
    </citation>
    <scope>NUCLEOTIDE SEQUENCE</scope>
</reference>
<proteinExistence type="predicted"/>
<feature type="non-terminal residue" evidence="2">
    <location>
        <position position="1"/>
    </location>
</feature>
<dbReference type="PANTHER" id="PTHR48462">
    <property type="entry name" value="PROTEIN, PUTATIVE-RELATED"/>
    <property type="match status" value="1"/>
</dbReference>
<dbReference type="PANTHER" id="PTHR48462:SF1">
    <property type="entry name" value="PROTEIN, PUTATIVE-RELATED"/>
    <property type="match status" value="1"/>
</dbReference>
<comment type="caution">
    <text evidence="2">The sequence shown here is derived from an EMBL/GenBank/DDBJ whole genome shotgun (WGS) entry which is preliminary data.</text>
</comment>
<organism evidence="2">
    <name type="scientific">Tanacetum cinerariifolium</name>
    <name type="common">Dalmatian daisy</name>
    <name type="synonym">Chrysanthemum cinerariifolium</name>
    <dbReference type="NCBI Taxonomy" id="118510"/>
    <lineage>
        <taxon>Eukaryota</taxon>
        <taxon>Viridiplantae</taxon>
        <taxon>Streptophyta</taxon>
        <taxon>Embryophyta</taxon>
        <taxon>Tracheophyta</taxon>
        <taxon>Spermatophyta</taxon>
        <taxon>Magnoliopsida</taxon>
        <taxon>eudicotyledons</taxon>
        <taxon>Gunneridae</taxon>
        <taxon>Pentapetalae</taxon>
        <taxon>asterids</taxon>
        <taxon>campanulids</taxon>
        <taxon>Asterales</taxon>
        <taxon>Asteraceae</taxon>
        <taxon>Asteroideae</taxon>
        <taxon>Anthemideae</taxon>
        <taxon>Anthemidinae</taxon>
        <taxon>Tanacetum</taxon>
    </lineage>
</organism>
<gene>
    <name evidence="2" type="ORF">Tci_496755</name>
</gene>
<feature type="transmembrane region" description="Helical" evidence="1">
    <location>
        <begin position="23"/>
        <end position="44"/>
    </location>
</feature>
<feature type="transmembrane region" description="Helical" evidence="1">
    <location>
        <begin position="56"/>
        <end position="75"/>
    </location>
</feature>
<sequence length="903" mass="99404">NSYCVVLGFGNSEQFGFCSCDRLLFWMLLSIGLPFNRGGAFVVVSLRRGFRRLGSWTVLDSSFGSLIFLLVPGFWKKKRVSISFLFLCASIAIVRFHCPFAGLSGCHDGGGNGLTKTYLIKHLHDRHCNSEVQAITKHSLLNDLVVFERADVTLKRMRIWLCGVCFKTHTLRTKCHHGTDIVPPPNIGDGVVRFVLYDFTKPLVPSCSQLDHGDGLLHDHDGFNLSLLDSLISKGLRTVKSIPPKCRLGFSRVLKGALNKVIYKSDDISCWEESINNAIRSWGVPGGSLQLVRETLAKSASPMLGMDKEDLDLSERNLKQCNRKICDGHYTAAVRVLSSSGVAPYKDATLQELKAKHPFKITSFPRGTSCGRDGLRAQHLMDCLSGATVTISDELISSITQVVNLFLDGKCPMRLGEYIASAPLTPLVKPGGGIRLIVVGTVWRSIVFKAILHAVNRLVEDRGDEVGLSMLLVDFQNAFNMVDWKITLWRAHSKVMPRSATGGSSWPFAFFLGVTSLDLVEGAFPPNISRPLHGVKLLGGAVSVDFGFSSELVMKRVSKTIELMDAVAKINDPQCELLLLRACIGISKLYFAMRTCLPRVFEFGNWKWRLATLPFAFGGLSVYSAGDVLNYAFLASRLQSAALQTKLLQHVDIVASGPTFDDALSVFNTAMEIDFRSPISTFSISSRQMALWQSQMEDHTSDWLRAVPISGLGQTMNGRTYRCVLCYRLGVPLFSVTKPCLTCSKVFMGDIYGDRALLCAGIVGIKHQHNVVRDTLVNICYRYGISSGKEVDIGLGGERDKSLRPADVLLYSWDGRSDVCVDLTGLSPLTQTGMVDFMPGRVVLEAAQQLEKDAVTLLKRIRKFSVAQDIGARAAIHIFSRISFAIAKGVGAQIVSRLPSHLL</sequence>
<dbReference type="AlphaFoldDB" id="A0A699I855"/>
<keyword evidence="1" id="KW-0812">Transmembrane</keyword>
<evidence type="ECO:0000256" key="1">
    <source>
        <dbReference type="SAM" id="Phobius"/>
    </source>
</evidence>
<evidence type="ECO:0000313" key="2">
    <source>
        <dbReference type="EMBL" id="GEZ24782.1"/>
    </source>
</evidence>
<evidence type="ECO:0008006" key="3">
    <source>
        <dbReference type="Google" id="ProtNLM"/>
    </source>
</evidence>
<keyword evidence="1" id="KW-0472">Membrane</keyword>
<keyword evidence="1" id="KW-1133">Transmembrane helix</keyword>
<protein>
    <recommendedName>
        <fullName evidence="3">Reverse transcriptase domain-containing protein</fullName>
    </recommendedName>
</protein>
<dbReference type="EMBL" id="BKCJ010256821">
    <property type="protein sequence ID" value="GEZ24782.1"/>
    <property type="molecule type" value="Genomic_DNA"/>
</dbReference>